<protein>
    <submittedName>
        <fullName evidence="2">Uncharacterized protein</fullName>
    </submittedName>
</protein>
<organism evidence="2 3">
    <name type="scientific">Ficus carica</name>
    <name type="common">Common fig</name>
    <dbReference type="NCBI Taxonomy" id="3494"/>
    <lineage>
        <taxon>Eukaryota</taxon>
        <taxon>Viridiplantae</taxon>
        <taxon>Streptophyta</taxon>
        <taxon>Embryophyta</taxon>
        <taxon>Tracheophyta</taxon>
        <taxon>Spermatophyta</taxon>
        <taxon>Magnoliopsida</taxon>
        <taxon>eudicotyledons</taxon>
        <taxon>Gunneridae</taxon>
        <taxon>Pentapetalae</taxon>
        <taxon>rosids</taxon>
        <taxon>fabids</taxon>
        <taxon>Rosales</taxon>
        <taxon>Moraceae</taxon>
        <taxon>Ficeae</taxon>
        <taxon>Ficus</taxon>
    </lineage>
</organism>
<feature type="compositionally biased region" description="Basic and acidic residues" evidence="1">
    <location>
        <begin position="42"/>
        <end position="52"/>
    </location>
</feature>
<dbReference type="AlphaFoldDB" id="A0AA88DIK5"/>
<proteinExistence type="predicted"/>
<reference evidence="2" key="1">
    <citation type="submission" date="2023-07" db="EMBL/GenBank/DDBJ databases">
        <title>draft genome sequence of fig (Ficus carica).</title>
        <authorList>
            <person name="Takahashi T."/>
            <person name="Nishimura K."/>
        </authorList>
    </citation>
    <scope>NUCLEOTIDE SEQUENCE</scope>
</reference>
<evidence type="ECO:0000313" key="3">
    <source>
        <dbReference type="Proteomes" id="UP001187192"/>
    </source>
</evidence>
<feature type="region of interest" description="Disordered" evidence="1">
    <location>
        <begin position="192"/>
        <end position="213"/>
    </location>
</feature>
<comment type="caution">
    <text evidence="2">The sequence shown here is derived from an EMBL/GenBank/DDBJ whole genome shotgun (WGS) entry which is preliminary data.</text>
</comment>
<dbReference type="Proteomes" id="UP001187192">
    <property type="component" value="Unassembled WGS sequence"/>
</dbReference>
<name>A0AA88DIK5_FICCA</name>
<sequence length="295" mass="32885">MDPQDRMSKLEEIVATLANSQKEICWAISPKGWNKLSQQVSDKVKDDGEHSANKSGGRGCNNSGFNTFGSLNSFVPKTMKIDFPRYNGRDEPTTLGVQDREELKHGIFSRFGPNQFEDPFNELIRLRQSGSVVDDQGNFEKLLAKTGSLSQERKVSIRTDVKANRPTSLTMAIGLAKPYETCDFSLKKPTNQAVRPMNPQRAAPNVPECNLTNAPSIKRMTTDDLAERRRKGLCFHYNERYVPSHNCAKLFRIEACWAEDDDDGGVVMEVDGASENATPEISLHSMAGVIAHETM</sequence>
<gene>
    <name evidence="2" type="ORF">TIFTF001_015075</name>
</gene>
<evidence type="ECO:0000256" key="1">
    <source>
        <dbReference type="SAM" id="MobiDB-lite"/>
    </source>
</evidence>
<feature type="region of interest" description="Disordered" evidence="1">
    <location>
        <begin position="40"/>
        <end position="62"/>
    </location>
</feature>
<keyword evidence="3" id="KW-1185">Reference proteome</keyword>
<evidence type="ECO:0000313" key="2">
    <source>
        <dbReference type="EMBL" id="GMN45894.1"/>
    </source>
</evidence>
<dbReference type="EMBL" id="BTGU01000021">
    <property type="protein sequence ID" value="GMN45894.1"/>
    <property type="molecule type" value="Genomic_DNA"/>
</dbReference>
<accession>A0AA88DIK5</accession>